<feature type="region of interest" description="Disordered" evidence="1">
    <location>
        <begin position="2857"/>
        <end position="2876"/>
    </location>
</feature>
<evidence type="ECO:0000313" key="4">
    <source>
        <dbReference type="Proteomes" id="UP000584374"/>
    </source>
</evidence>
<evidence type="ECO:0000256" key="2">
    <source>
        <dbReference type="SAM" id="Phobius"/>
    </source>
</evidence>
<feature type="region of interest" description="Disordered" evidence="1">
    <location>
        <begin position="6074"/>
        <end position="6130"/>
    </location>
</feature>
<feature type="non-terminal residue" evidence="3">
    <location>
        <position position="7770"/>
    </location>
</feature>
<feature type="transmembrane region" description="Helical" evidence="2">
    <location>
        <begin position="155"/>
        <end position="172"/>
    </location>
</feature>
<feature type="compositionally biased region" description="Low complexity" evidence="1">
    <location>
        <begin position="449"/>
        <end position="470"/>
    </location>
</feature>
<evidence type="ECO:0000313" key="3">
    <source>
        <dbReference type="EMBL" id="MBB5160067.1"/>
    </source>
</evidence>
<feature type="compositionally biased region" description="Gly residues" evidence="1">
    <location>
        <begin position="407"/>
        <end position="420"/>
    </location>
</feature>
<feature type="region of interest" description="Disordered" evidence="1">
    <location>
        <begin position="4094"/>
        <end position="4118"/>
    </location>
</feature>
<feature type="compositionally biased region" description="Gly residues" evidence="1">
    <location>
        <begin position="7199"/>
        <end position="7209"/>
    </location>
</feature>
<gene>
    <name evidence="3" type="ORF">BJ970_007668</name>
</gene>
<feature type="region of interest" description="Disordered" evidence="1">
    <location>
        <begin position="3329"/>
        <end position="3348"/>
    </location>
</feature>
<feature type="region of interest" description="Disordered" evidence="1">
    <location>
        <begin position="349"/>
        <end position="374"/>
    </location>
</feature>
<feature type="compositionally biased region" description="Basic and acidic residues" evidence="1">
    <location>
        <begin position="4008"/>
        <end position="4020"/>
    </location>
</feature>
<keyword evidence="2" id="KW-1133">Transmembrane helix</keyword>
<feature type="transmembrane region" description="Helical" evidence="2">
    <location>
        <begin position="130"/>
        <end position="148"/>
    </location>
</feature>
<feature type="region of interest" description="Disordered" evidence="1">
    <location>
        <begin position="6712"/>
        <end position="6752"/>
    </location>
</feature>
<organism evidence="3 4">
    <name type="scientific">Saccharopolyspora phatthalungensis</name>
    <dbReference type="NCBI Taxonomy" id="664693"/>
    <lineage>
        <taxon>Bacteria</taxon>
        <taxon>Bacillati</taxon>
        <taxon>Actinomycetota</taxon>
        <taxon>Actinomycetes</taxon>
        <taxon>Pseudonocardiales</taxon>
        <taxon>Pseudonocardiaceae</taxon>
        <taxon>Saccharopolyspora</taxon>
    </lineage>
</organism>
<feature type="region of interest" description="Disordered" evidence="1">
    <location>
        <begin position="1154"/>
        <end position="1192"/>
    </location>
</feature>
<proteinExistence type="predicted"/>
<feature type="region of interest" description="Disordered" evidence="1">
    <location>
        <begin position="4552"/>
        <end position="4581"/>
    </location>
</feature>
<feature type="compositionally biased region" description="Low complexity" evidence="1">
    <location>
        <begin position="4441"/>
        <end position="4450"/>
    </location>
</feature>
<feature type="region of interest" description="Disordered" evidence="1">
    <location>
        <begin position="5255"/>
        <end position="5298"/>
    </location>
</feature>
<feature type="region of interest" description="Disordered" evidence="1">
    <location>
        <begin position="2546"/>
        <end position="2565"/>
    </location>
</feature>
<feature type="region of interest" description="Disordered" evidence="1">
    <location>
        <begin position="4655"/>
        <end position="4705"/>
    </location>
</feature>
<feature type="compositionally biased region" description="Low complexity" evidence="1">
    <location>
        <begin position="728"/>
        <end position="754"/>
    </location>
</feature>
<accession>A0A840QIH3</accession>
<dbReference type="EMBL" id="JACHIW010000005">
    <property type="protein sequence ID" value="MBB5160067.1"/>
    <property type="molecule type" value="Genomic_DNA"/>
</dbReference>
<comment type="caution">
    <text evidence="3">The sequence shown here is derived from an EMBL/GenBank/DDBJ whole genome shotgun (WGS) entry which is preliminary data.</text>
</comment>
<feature type="region of interest" description="Disordered" evidence="1">
    <location>
        <begin position="4007"/>
        <end position="4054"/>
    </location>
</feature>
<feature type="region of interest" description="Disordered" evidence="1">
    <location>
        <begin position="7624"/>
        <end position="7662"/>
    </location>
</feature>
<feature type="compositionally biased region" description="Low complexity" evidence="1">
    <location>
        <begin position="542"/>
        <end position="551"/>
    </location>
</feature>
<keyword evidence="2" id="KW-0812">Transmembrane</keyword>
<sequence>MSIVVPEEVRRLFQVLTGEDMTDADEDGLLRVGEVLVAGAGAVEGLRDGLREVVARVRGEFSGKAADRFAENVGGFVGVLEVSGGVLRGLGVFVRDVGWQVKYLKFVTVGGLVLLLGEIAWAVAMAGATGGASLAWLAARVAVMRFVLSRWWGQLFMRLAVCAGVGVGLNVLPDVVAQGVLVSEGKEGWSSSWTRDAAGVGAMSAGVGLPLSALGNVVGKTVARVLVAGLGDQVDRGLLVAAARRAVEEHAELYPVSGLARFADVVAEGVDEFVGMSVRGLWAARFGRGLGESLEEGLTEMVGELAYGVATGQGVQFNPFSFTAGVSESVASGAGRLAGLVLRGELIPPGTRYRDGSTSGSEKTPLLPSDSELETVDSTGFSVSGGGDGGFRAGVVGMEDGKSGVAGEKGGVLDGEGGTAEGKSGIAGEEGAVPGVEGGAAEGKDRVPGARVVSSSAGSAGVSHSGVVSADGRSGAGHVEAARHTSSVSAGPGAPDGSVGVGDGAGIPGRSGDLSASVAPATGPAPSNEKPDGPGSVGRGASGMASASGAAPTGDLTQGSLGPDSGKPSDSRDVTGARPVRGESTAADGTADGGVRWAEHGKTGITENSTDFPPTPHSGAVGTDVQVTRGEDRPGTPPPAYSPANAGQSRPGTPPPAYSPAAADIEQVGTGAPPPPAHSTERAVGQVGAKTPPVWASDADPIGYRPSDVDNTGAITDGGQRNERAEATHGASAGSAHASGPSPDPAPSATSRAPHGQMNPDGVPLVGREPSRGETSSHAVVSGADVATGPGDSPRPGDPVAGALDSLRLPPDSVRVQVPAGLVSGGAVAEFLRSRVRGSAGGPVLMASADVPGSGVVVSRGQASEVARELGRDVVALVPGRGGHRWMRFAANGSRPRPVGGLEWTEVPQRAVEGGEGPGAGLSAAVPGSAEAMLRDLPDVEAGPVADVAVPGSRVRGEVVAGWSVGDLRREIERARLVAGPRESALVLVQHTHDVTKLAGHELVSVAEVVELVAARRLEQGVVEARRFSRELAAWLGTEGGSLGVRAGAGSDSPVADGDSLPGADGVPDGLMAFDPLESGSALLEWPEIGGDVGSWSVDPLDVGQLLGSAWDEVPGGGVPAEGGSASDADVVAADGFGDDLDGLSSVGDVGVSVSVGESSGRKRGRVEDAGDEDAESERRGRAALSAKMPGRKQLANSAEVWAEMRRADEAGQPHTGQSLGEVFGGSARWGQKQLAEYQKKEGGVSRADVRQRERDAVWAEVRRAREAGEPHTGETLGKAFGKSKSWGRDRLAEFKRREGGRSAVTEGGQPTVELEDVWAEVRRAAEEGQPHNGTTLAKVFGKSGSWGRDRLAEFRRREGGKSTVELEDVWAEVRRAAEEGEPHNGTTLAEAFGMGRSWGRERLAEFKRREGRTADEELDAVWAEVRRAEVAGEPHTGATLGSKFGKSESWGVKRLAEFRVREGAESWADSAKRKREAGSAQVWAELRRARDAGEPHTAKSLAEAFGKSSSWGSRWIAKMKRTERDAGQADSQAAVDEPMDGFLAFDPLESGTALLEWTEPAGEAEPWSADPLSVGRFFDLEWDEFQGGETDRVSAGVSGADAGVVAAVWSAEASGEVPSRRDAGGSGSVGESSGRKRGRVEDGGDEDAESERHGRAAKVAKRKRTVDFADVWAELRRAGEVGERHTGATLGDKFGKSKSWGKERLAEFRRRDGEAGRAVVAGRRPGEVWAELRRADEAGRPHTGRSLAEAFGKSKSWGKKRLSEFRQHEGDVSQADVAKPKHDADLADVRAELRRAGEKGEPHTGATLAEVWAELQRADEAGKPHSGTTLATVFGRGKSWGVARLAEFRQREGGVGRAELMKRERETELEGVWAEVRRADEEGRPHTGNSLAEAFGKSGRWGNKRLAEFREREGGESRAEAAKRKHDAVLEEVGRADEEGQPHTGRSLAEVFGKSVRWGNTRLSEFREREGGESRAEAAKRKHDAALEEVWAEVRRADDAGEPHTGATLAEAFEKRTRWGYARLREFRESEGDPSAELAQRLREMGLEAVWAEVRRADAADVPHTGKSLGEAFGRGSSWGRERLAEFRRQEGATTDEQLVGGQRDVELAEVWAEVRRARDAGGPYTGPSLGKAFGKGASWGYARLAEFRRREGGDSAAVGLGAEQAMSSAGVSPGSRDVAVGIVRGTHDVVRLAGEGALDGVVERVVERVRESGPGEGVRFSRELAASMGTQGSGLAVRAGGGAGSPVGVEDSSAGIADSQVAADEPVSGLVAFDPGGSEPERALQEWAASAVGTASWLVDPSMQPSGSGHGEFPVGQGGQVRIADSLAAVDESATVDESMSGLMMFDPLESWPGHALLAWAESMGDAEPWSADPLSVGQSLSFEWGDIQGGQTGGVPAEGLSVTGGDVVEDGWFAGDSGGFSSVADVGGSSAVGESRGRKRGREAELAEVRAEIRRARDAGEPHTSGSLGKAFGKSESWGYARLGEFRAREGGASRAQLSEWEREAVWAELRRARDAGEPYTGVSLGQVFGKSASWGAKRLAELRKREGDTTQRQSSSGGRNAELEKAWAEIRRARDAGESHTGMSLGKVFGKSESWGCARLAEFRASKGEMSWAQLSVREREAVWAELRRARDAGELHTGETLAAEFGKSGSWGSMRLAEFRAREGGLSRADVVQQEREAELEAVWAEIRCARDAGVPHSGRSLGETFGKSATWGKQRLGEFREMEGRGSASESLGAGEAVSSAEAVPAAETDVVGVERLRLLSELVGLLGSLRGLLTDSPEGYRPGLRARVEDWSARLGRGELDGADVTGLRRRLAQAAELLERVRTDRLGGNVGGRAVEGESAAGVDAVTRSAGTQGAGSSLHPEAASGSPPGAEIFPASVADSQVVAESTGWLAEVWAEVRRAREVGEPHTGASLGNAFGKSASWGVKRLAEFRDREGMSGTKVVKRRRGVDLEQVWAEVRRADEAGMPHTGVSLGKAFEKSSRWGSQRLAEFRERAGGATQSDLARRKREVVWAEVRRARDAGEPHTGQSLGALFGKGRSWGVERLAEFKRSEGAGSGAAALGSGEGMSTEEVSAGVSQGEAGGASLGLRDVAVGIVRGTHDVVRLARADALDGVVERVAERVRESGRAEGVRFSRELAASMGTQGSGLAVRAGGGGDSPVGVEDSSAGIADSQVAADEPVSGLAEFDPGESEPERALLEWAASAVGTASWLVDPSMAPSGSGRGEFPAGQGDDVLGADLPMAGGDEVAAEGFAGDPGGLSFVGDLVSWSGDLLTAGESSGLGWDEVAGGDMAGASADGLPGADQAAGEWPVDDSGRLALVGDVDGSGVGERSGSKRRRVDDLGDEVAGLERPPSCRVRWTRMREAELEKVWVELRRARDAGEVHNGRSLGKAFGKSESWGLRRLREFRQQQRAARRAGVAGPSSLPGAEGSQAGVVDSRATVDESQGGLVAFDPWNSEPIRALLDWAEPVGETESWSADPLSFQQSLGFGWEEVQGVHTDDGPVGVVSVAGADPAAEDAGSESPPARHVRRADVWAELRRADEAGEPHTGRSLANAFGKKARWGCSRLSEFREQAGGVGRAVWAELRRADEAGEPHTDEALAAKFGKRATWGHERLAEFRERESVWAELRRADGSGETHTGKSLASKFGKSVSWGHQRLAEFREQAGGVGRAELMKREREAAWAELRRARDAGEPHTGVTLGKKFGKSAVWGAERLAELREQEGSVGPLELAKRDREAAWAELRRARDAGEHYSGGILGKKFGKSRAWGKQLIAQFKASEGGVSAAEVVGSGSGVSAEGASAAGVGAGEHSGVVSELSGAGSAVVEPGAGVQGETAELGVSSGSSVVAVEIVRGTHDVVRLAREDALAGVVDQVAEKVRESGRAEAVRFSRELAATLGTQGAGVSIRAGAGSDSPEDAEKPQVRLADSQAAIDESWWADPSSVGQSSGFGWDAIQGGHMGGVSAEGMSVAGGDAVGAEWFAGESGGLSSFADAGGASAVEESHGLKRGRVDDSADEDAESEKSSAPRVPRTNMTREGREAELAEAEAELRRARDAGEPHTGETLAAKFGKGKSWGKQRIGGFWEMEGGGSASERLGSAEPGSSAEAGPSGRADAVEVERLGLVSELVGLVGSLWELLVIAPEGYRPGLRARVEDWSARLGRGELAGADVAGLRRRLGQATQLLERVRTDRLGWNVGGGAVEGAAVRVAAVRVATVPVADGSVELSSVSGVGGSGVGSGRTQGRVEDSGEEGADAGRRASRTNVMKRRRGRDLEAVWAEVRRAREAGEPHTGATLGAKFGKSTSWGYGQLADFRLQSGDVSLVATARRERDDESEKVMAELRRARDAGQAYNGVTLGRAFGRSATWGKERLAEFRRRERGTTGAPDAESEQVWAELRRARDAGEPHTSRSLGALFNKGRSWGAERLAEFRRSQGDASAAEALGSGEGMSTEEVEAEPLVSELSGADTAVVESSAPGQTAEAGAPRSSRDVAVGIVQGTHDVVRLARAGSLDEVVRRVAEKVRESGREEALRFSRELAATLGSQGTGLSVRAGAGPDSPAGAENPLAGVADSHSPDESLGDLAAFAPLVSDPEGFLPEWAESTVDLGSWWVDPPSTEQSWGFGWDGVSGGRPEDVLGVDLTGADVVADEGFEGDQGGLSSVGEAGGPGEGGRSGRKRRRVDESGDEGAESAALSGGSVLPTGAKKRMWGAGLEAVWAEVRRARDAGKPHSGATLAANFGKSVSWGCARLGEFREWEGGATRADEAQREREEVWAEVRRARDAGEPHTGVTLAAKFGKSKTWGKERLAEFRRGEGGTAEFEEVWAEVRRAEEAGEPHTGASLAAKFGKSARWGGARLGEFRGREGGVSRADAEKREREAVWAEVRRARDAGGPHTGASLGAKFEKSASWGCKRLADFRLQEGDLRAVDAARRKRDDESENVMAELRRARDAGESYDGVTLGKAFGRSVTWGKEWLAEFRRRERGATRAQLRAEEREAELEQVWVEVRRAEGAGEPHTGRSLGVKFGKSASWGKQRLAQFRRGEGVGSGLEALEPGGGVPVEGEPTEDAGLAEQGVQAEPAAVLSGWRDVAVGIVRGTHDVVRLARVGSLDEVVQRVAERVRESGRAEAVRFSRELAVTLGSEGAGLAIRAGEGPESPAGAEDPLAGVADSQVPDESAGSVAEFDLLEPNPERALREWAESTVGMGSWMVDPPSVGQSLGFGWDEISGGRMDDVLDAELTGADVVAAQGFEGDPGVLSSVGEAGGSAEGGSSGRKRRRGDGSGDDDAESVALSGDRVTQAGVKRRMRGVDLEAVWVELRRAEEAGEAHTGASLGKVFGKNSSWGIERLREFREREGGMSRAELALREREEAWVEVRRARDAGEAHTGASLGKVFGKNSSWGIERLREFREREGGMSRAELALREREEAWVEVRRARDAGEAHTGASLGKVFGKNSSWGKERLREFREREGSPGRAELPGREEVWAELRRADEAGKPHSGVTLARQFGKRTAWAYPLLAEFRETEGGVNSSEFAQRKRDAALEEVWAEVRRAEEAGEPHTGPSLAAKFAKGSSWGGRRLAEFRRKARRMPPAQSAAAVREAELEKVWVEVRRARDAGEPHTGRSLGAAFGKSAPWGVQRLAQFREIEGSASGLELAQPEREVVWAELRRADETGEPHTGLTLGKKFGKSKQWGYARLAEFRRREGSTSQAQLLAAAQEAELEKVWVEVRRARDVGEPHTGLTLGKKFGKTARWGRQRLAEFRGMEGGGSALEALESAGDVPAAGESAEGASVAGSSVRGEAAEVSSGSRDVAVGIVRGTHDVVRLARVGSLDDVVWRVAERVGESGRAEAVRFSRELAATLGSQGSGFAIRAGAGPDSPGGFEDARAGIADSRDADELMGDLVASGPVDSGPGRALPEWTDPTGDVGSLTIDPSYFGLSLGFAWDGVSDGRPVDVSGADLLLAGADDLRSSRVDPLRVGESLGVGWGGVSGGPMDDVLLADPSIESADVVAVEGFADVLGGLAFGGGLDSWSVDPVGFGQSLGSVWEGVSGGRVDDVVGVELSGADVVGHEGFEGDQGGLSSVGEVAGSAAGGGSSGRKRARVDDADDEGAEFEGAAGGRAPGAGAGKRVRGVDLEAVWAELRRADEAGEPHSGASLGEKFGKSRRWGNTQLAEFRAREGGASRAKVLREREREAVWAELRRADEAGEPHSGESLGEKFWESSAWGTARLGEFREREVVWVELRRADEAGEPHTAASLGEKFGKSKSWGGRRLAEFREEGGTAQAQVVSGVRAAELEKVWVELRRAEEAGEPHTAASLGEKFGKSKSWGGRRLAEFREEGDTAQAQVVGGVRAAELEKVWVELRRAEEAGEPHTAASLGEKFGKSASWGYLRLVEFRRMEGGTAQAQVVGGVRAAELEKVWVELRRAEEAGEPHTAASLGEKFGKSASWGYLRLLEFRRVEGVGSAREVLGSGVGVLAEGGSAVDASVDVVVAGRSGVASELFSVDVGVGDSSAREEVVESGVPRSARDVAVGIVWGTNDVVRLARVGSLDDVVRRVAERVRESGRAEAVRFSRELAATSGTDLSVAGADDLGSWRVDPLSVGESFGVGWDEASGGRMDDVLLADPSIASADVFGFGDASGGLSFGGDLDSWSVDPVGFGQSLGSVWEGASGGRVDDVLGADLPGADVVAVEGFADVLGGLSSVGVVGGSAEGGASGRKRRRVGDSGDEGARSERTSGSRASGPGVGKRLRGAGLEEVWAEVRRAEEAGAPHKASTLAKKFGKRKTWGYARLAEVREQEGGVWRPGVVQREVVWAELRRAEEAGEPHTGSTLAKKFGKSSSWGYLRLGEFREQEGGVTRDQGEEVWAEVRRARDAGEPHTGVSLARKFGKGTSWGAQRLAEFGRREGATTQAQSEKIWAELRRARDAGEPHTGKSLGKAFGKGTSWGKERLAEFRRREGGSGSEVVGAKGGVPAEGESAAGAGVDVASAGRSAEASESPSVDVGVAGSSAQGQVVGQSLGWRDVAVEIVRRTHDVVRLARAGSLDEVVERVAERARELGREEGLRFSRELAAAKGTEGNGVAVRAGAGSASPQDVEDCFAGIADSQDADESLGGLAEFAPLESDPERVLLEWAQSTVGMGSWLVNPPSAGQSLGFGWDEFSGARAEDVLGAELPGADVVAAEGFAGASGGLSLVGEAGGPAEGGSGGRKRRRVDGSGVNDAESERPSGPGVHRAGVKRRIQEADLEAVWVELRRARDAGEPHTGWSLGVKFEKSVLWGKERLAEFKRREGGTSKAPLRAEARDAELEKVWVELRRAEEAGEPHTGATLGTKFGKSAPWGRQRLREFRRREGGTTQAQLVAGARDAESEKTWAEVRRAEKAGEPHTTRSLGVKFGKSAAWGWQRLAEFKRREVVGSVPDLVGSGAGVPAEGGSAVDVGVAGRSGEASELFSVNAGVGDSSAREEVVGSGVSPGSFVVAVEIVRGTHDVVRLARAGSLNEVVDQVAEKVREFGREEALRFSRELAATLGFASVADSQVADESVGGLAGFDPLASDPERALLEWAESTVGMGSWLVDPPSAEQSLGFDWDEISGGRMDDVLGADLPGADVVAAEGFAGGSGGLSLAGEVGGSAEGGRSGRKRRRDGLGDGGAESAALSGDRVPQAGVKKRMLGVDLEAVWAEARRARDAGEPYTGATLGAKFGKSASWGVKRLGESREREGATRADVVKREAVWAEVRRAEEAGEPHSGVTLARHFGKSLAWGYGLLAEF</sequence>
<feature type="region of interest" description="Disordered" evidence="1">
    <location>
        <begin position="1613"/>
        <end position="1661"/>
    </location>
</feature>
<feature type="compositionally biased region" description="Low complexity" evidence="1">
    <location>
        <begin position="426"/>
        <end position="435"/>
    </location>
</feature>
<feature type="region of interest" description="Disordered" evidence="1">
    <location>
        <begin position="7199"/>
        <end position="7239"/>
    </location>
</feature>
<feature type="compositionally biased region" description="Basic and acidic residues" evidence="1">
    <location>
        <begin position="6726"/>
        <end position="6740"/>
    </location>
</feature>
<feature type="region of interest" description="Disordered" evidence="1">
    <location>
        <begin position="3420"/>
        <end position="3443"/>
    </location>
</feature>
<feature type="region of interest" description="Disordered" evidence="1">
    <location>
        <begin position="5156"/>
        <end position="5176"/>
    </location>
</feature>
<feature type="compositionally biased region" description="Gly residues" evidence="1">
    <location>
        <begin position="4237"/>
        <end position="4247"/>
    </location>
</feature>
<feature type="region of interest" description="Disordered" evidence="1">
    <location>
        <begin position="406"/>
        <end position="806"/>
    </location>
</feature>
<feature type="compositionally biased region" description="Gly residues" evidence="1">
    <location>
        <begin position="6119"/>
        <end position="6129"/>
    </location>
</feature>
<feature type="region of interest" description="Disordered" evidence="1">
    <location>
        <begin position="4439"/>
        <end position="4461"/>
    </location>
</feature>
<feature type="compositionally biased region" description="Gly residues" evidence="1">
    <location>
        <begin position="7624"/>
        <end position="7636"/>
    </location>
</feature>
<name>A0A840QIH3_9PSEU</name>
<dbReference type="Proteomes" id="UP000584374">
    <property type="component" value="Unassembled WGS sequence"/>
</dbReference>
<reference evidence="3 4" key="1">
    <citation type="submission" date="2020-08" db="EMBL/GenBank/DDBJ databases">
        <title>Sequencing the genomes of 1000 actinobacteria strains.</title>
        <authorList>
            <person name="Klenk H.-P."/>
        </authorList>
    </citation>
    <scope>NUCLEOTIDE SEQUENCE [LARGE SCALE GENOMIC DNA]</scope>
    <source>
        <strain evidence="3 4">DSM 45584</strain>
    </source>
</reference>
<evidence type="ECO:0000256" key="1">
    <source>
        <dbReference type="SAM" id="MobiDB-lite"/>
    </source>
</evidence>
<feature type="compositionally biased region" description="Gly residues" evidence="1">
    <location>
        <begin position="5266"/>
        <end position="5276"/>
    </location>
</feature>
<feature type="region of interest" description="Disordered" evidence="1">
    <location>
        <begin position="4236"/>
        <end position="4272"/>
    </location>
</feature>
<keyword evidence="4" id="KW-1185">Reference proteome</keyword>
<keyword evidence="2" id="KW-0472">Membrane</keyword>
<feature type="compositionally biased region" description="Low complexity" evidence="1">
    <location>
        <begin position="6082"/>
        <end position="6092"/>
    </location>
</feature>
<protein>
    <submittedName>
        <fullName evidence="3">Uncharacterized protein</fullName>
    </submittedName>
</protein>
<feature type="region of interest" description="Disordered" evidence="1">
    <location>
        <begin position="6959"/>
        <end position="6986"/>
    </location>
</feature>
<feature type="compositionally biased region" description="Low complexity" evidence="1">
    <location>
        <begin position="6974"/>
        <end position="6986"/>
    </location>
</feature>
<feature type="compositionally biased region" description="Gly residues" evidence="1">
    <location>
        <begin position="499"/>
        <end position="509"/>
    </location>
</feature>
<feature type="compositionally biased region" description="Basic and acidic residues" evidence="1">
    <location>
        <begin position="4041"/>
        <end position="4054"/>
    </location>
</feature>